<comment type="caution">
    <text evidence="2">The sequence shown here is derived from an EMBL/GenBank/DDBJ whole genome shotgun (WGS) entry which is preliminary data.</text>
</comment>
<protein>
    <submittedName>
        <fullName evidence="2">Uncharacterized protein</fullName>
    </submittedName>
</protein>
<dbReference type="Proteomes" id="UP001218188">
    <property type="component" value="Unassembled WGS sequence"/>
</dbReference>
<evidence type="ECO:0000313" key="1">
    <source>
        <dbReference type="EMBL" id="KAJ7032609.1"/>
    </source>
</evidence>
<name>A0AAD6SWN4_9AGAR</name>
<keyword evidence="3" id="KW-1185">Reference proteome</keyword>
<reference evidence="2" key="1">
    <citation type="submission" date="2023-03" db="EMBL/GenBank/DDBJ databases">
        <title>Massive genome expansion in bonnet fungi (Mycena s.s.) driven by repeated elements and novel gene families across ecological guilds.</title>
        <authorList>
            <consortium name="Lawrence Berkeley National Laboratory"/>
            <person name="Harder C.B."/>
            <person name="Miyauchi S."/>
            <person name="Viragh M."/>
            <person name="Kuo A."/>
            <person name="Thoen E."/>
            <person name="Andreopoulos B."/>
            <person name="Lu D."/>
            <person name="Skrede I."/>
            <person name="Drula E."/>
            <person name="Henrissat B."/>
            <person name="Morin E."/>
            <person name="Kohler A."/>
            <person name="Barry K."/>
            <person name="LaButti K."/>
            <person name="Morin E."/>
            <person name="Salamov A."/>
            <person name="Lipzen A."/>
            <person name="Mereny Z."/>
            <person name="Hegedus B."/>
            <person name="Baldrian P."/>
            <person name="Stursova M."/>
            <person name="Weitz H."/>
            <person name="Taylor A."/>
            <person name="Grigoriev I.V."/>
            <person name="Nagy L.G."/>
            <person name="Martin F."/>
            <person name="Kauserud H."/>
        </authorList>
    </citation>
    <scope>NUCLEOTIDE SEQUENCE</scope>
    <source>
        <strain evidence="2">CBHHK200</strain>
    </source>
</reference>
<dbReference type="AlphaFoldDB" id="A0AAD6SWN4"/>
<evidence type="ECO:0000313" key="3">
    <source>
        <dbReference type="Proteomes" id="UP001218188"/>
    </source>
</evidence>
<evidence type="ECO:0000313" key="2">
    <source>
        <dbReference type="EMBL" id="KAJ7034802.1"/>
    </source>
</evidence>
<dbReference type="EMBL" id="JARJCM010000071">
    <property type="protein sequence ID" value="KAJ7032609.1"/>
    <property type="molecule type" value="Genomic_DNA"/>
</dbReference>
<dbReference type="EMBL" id="JARJCM010000054">
    <property type="protein sequence ID" value="KAJ7034802.1"/>
    <property type="molecule type" value="Genomic_DNA"/>
</dbReference>
<proteinExistence type="predicted"/>
<organism evidence="2 3">
    <name type="scientific">Mycena alexandri</name>
    <dbReference type="NCBI Taxonomy" id="1745969"/>
    <lineage>
        <taxon>Eukaryota</taxon>
        <taxon>Fungi</taxon>
        <taxon>Dikarya</taxon>
        <taxon>Basidiomycota</taxon>
        <taxon>Agaricomycotina</taxon>
        <taxon>Agaricomycetes</taxon>
        <taxon>Agaricomycetidae</taxon>
        <taxon>Agaricales</taxon>
        <taxon>Marasmiineae</taxon>
        <taxon>Mycenaceae</taxon>
        <taxon>Mycena</taxon>
    </lineage>
</organism>
<gene>
    <name evidence="2" type="ORF">C8F04DRAFT_1182799</name>
    <name evidence="1" type="ORF">C8F04DRAFT_1184790</name>
</gene>
<accession>A0AAD6SWN4</accession>
<sequence length="354" mass="40497">MFTVSPRPTVISRFRGLAPVAIRRPRRFWDVHIPKTRARNWVSIPDANLPEPWTCNWATVDWTAEERPLEATLASRYALGNVPLTPVMFNAAEEATVFGCAGTGKFFLHHREWYPPWASGPREVLQVYTFEGIFSSVEAFIEQADWNCMERMEPVGLVQQVSTQPVVPLSIAPALPLISEKGFRIAAEEPYQKRTLWEMCPPPGTLGYKPRRSPDGGRSDSYRYPRVSEWPRTPDAALPEPWSADWDAFARTYNWYDEVQVELEERFGHDLVGLVPALFEPADGYPEDTVLCPPGGAGTYYLWGSSLRWEMCWRAPMPEMQRFRGVFASVEHFVRAADWNSLEEVIECNDGYWS</sequence>